<dbReference type="EMBL" id="SRLO01000294">
    <property type="protein sequence ID" value="TNN62384.1"/>
    <property type="molecule type" value="Genomic_DNA"/>
</dbReference>
<proteinExistence type="predicted"/>
<protein>
    <submittedName>
        <fullName evidence="2">Uncharacterized protein</fullName>
    </submittedName>
</protein>
<keyword evidence="3" id="KW-1185">Reference proteome</keyword>
<feature type="region of interest" description="Disordered" evidence="1">
    <location>
        <begin position="1"/>
        <end position="82"/>
    </location>
</feature>
<evidence type="ECO:0000256" key="1">
    <source>
        <dbReference type="SAM" id="MobiDB-lite"/>
    </source>
</evidence>
<organism evidence="2 3">
    <name type="scientific">Liparis tanakae</name>
    <name type="common">Tanaka's snailfish</name>
    <dbReference type="NCBI Taxonomy" id="230148"/>
    <lineage>
        <taxon>Eukaryota</taxon>
        <taxon>Metazoa</taxon>
        <taxon>Chordata</taxon>
        <taxon>Craniata</taxon>
        <taxon>Vertebrata</taxon>
        <taxon>Euteleostomi</taxon>
        <taxon>Actinopterygii</taxon>
        <taxon>Neopterygii</taxon>
        <taxon>Teleostei</taxon>
        <taxon>Neoteleostei</taxon>
        <taxon>Acanthomorphata</taxon>
        <taxon>Eupercaria</taxon>
        <taxon>Perciformes</taxon>
        <taxon>Cottioidei</taxon>
        <taxon>Cottales</taxon>
        <taxon>Liparidae</taxon>
        <taxon>Liparis</taxon>
    </lineage>
</organism>
<name>A0A4Z2HBW9_9TELE</name>
<evidence type="ECO:0000313" key="3">
    <source>
        <dbReference type="Proteomes" id="UP000314294"/>
    </source>
</evidence>
<reference evidence="2 3" key="1">
    <citation type="submission" date="2019-03" db="EMBL/GenBank/DDBJ databases">
        <title>First draft genome of Liparis tanakae, snailfish: a comprehensive survey of snailfish specific genes.</title>
        <authorList>
            <person name="Kim W."/>
            <person name="Song I."/>
            <person name="Jeong J.-H."/>
            <person name="Kim D."/>
            <person name="Kim S."/>
            <person name="Ryu S."/>
            <person name="Song J.Y."/>
            <person name="Lee S.K."/>
        </authorList>
    </citation>
    <scope>NUCLEOTIDE SEQUENCE [LARGE SCALE GENOMIC DNA]</scope>
    <source>
        <tissue evidence="2">Muscle</tissue>
    </source>
</reference>
<accession>A0A4Z2HBW9</accession>
<comment type="caution">
    <text evidence="2">The sequence shown here is derived from an EMBL/GenBank/DDBJ whole genome shotgun (WGS) entry which is preliminary data.</text>
</comment>
<sequence length="189" mass="20577">MQEQKSRREKQPYARPSLSASPPASTTVDKTSGRQDLFGQSSPGAHRHRNSDQASPREESRQRGGGVHRRDPIVPHRLSDHVTERQRLDLPLLSAGQHLSITTALSVSRETALVENIDAVLINQPASQVALVEETLLFEGPCVGRNWPKDKHKTSKLCPTPSEKPALASACCSTPPARVVPGAEVHATH</sequence>
<dbReference type="Proteomes" id="UP000314294">
    <property type="component" value="Unassembled WGS sequence"/>
</dbReference>
<dbReference type="AlphaFoldDB" id="A0A4Z2HBW9"/>
<evidence type="ECO:0000313" key="2">
    <source>
        <dbReference type="EMBL" id="TNN62384.1"/>
    </source>
</evidence>
<feature type="compositionally biased region" description="Low complexity" evidence="1">
    <location>
        <begin position="13"/>
        <end position="25"/>
    </location>
</feature>
<feature type="compositionally biased region" description="Basic and acidic residues" evidence="1">
    <location>
        <begin position="1"/>
        <end position="12"/>
    </location>
</feature>
<gene>
    <name evidence="2" type="ORF">EYF80_027395</name>
</gene>
<feature type="compositionally biased region" description="Basic and acidic residues" evidence="1">
    <location>
        <begin position="55"/>
        <end position="82"/>
    </location>
</feature>